<protein>
    <submittedName>
        <fullName evidence="1">Uncharacterized protein</fullName>
    </submittedName>
</protein>
<keyword evidence="2" id="KW-1185">Reference proteome</keyword>
<dbReference type="Proteomes" id="UP001235939">
    <property type="component" value="Chromosome 12"/>
</dbReference>
<name>A0ABY6L257_9ARAC</name>
<evidence type="ECO:0000313" key="2">
    <source>
        <dbReference type="Proteomes" id="UP001235939"/>
    </source>
</evidence>
<sequence length="107" mass="11904">MQTGAVIKKTGNPIAGISLCWAEQPSPGAAASKNVLLSQQQKPNIMQYVKQQRKLYGSQVLWKKLEDLIKDGKLSFVYVPTEENPADLFTKNLKSPALRQNYTKLGL</sequence>
<proteinExistence type="predicted"/>
<gene>
    <name evidence="1" type="ORF">LAZ67_12000176</name>
</gene>
<dbReference type="EMBL" id="CP092874">
    <property type="protein sequence ID" value="UYV74572.1"/>
    <property type="molecule type" value="Genomic_DNA"/>
</dbReference>
<accession>A0ABY6L257</accession>
<evidence type="ECO:0000313" key="1">
    <source>
        <dbReference type="EMBL" id="UYV74572.1"/>
    </source>
</evidence>
<organism evidence="1 2">
    <name type="scientific">Cordylochernes scorpioides</name>
    <dbReference type="NCBI Taxonomy" id="51811"/>
    <lineage>
        <taxon>Eukaryota</taxon>
        <taxon>Metazoa</taxon>
        <taxon>Ecdysozoa</taxon>
        <taxon>Arthropoda</taxon>
        <taxon>Chelicerata</taxon>
        <taxon>Arachnida</taxon>
        <taxon>Pseudoscorpiones</taxon>
        <taxon>Cheliferoidea</taxon>
        <taxon>Chernetidae</taxon>
        <taxon>Cordylochernes</taxon>
    </lineage>
</organism>
<reference evidence="1 2" key="1">
    <citation type="submission" date="2022-01" db="EMBL/GenBank/DDBJ databases">
        <title>A chromosomal length assembly of Cordylochernes scorpioides.</title>
        <authorList>
            <person name="Zeh D."/>
            <person name="Zeh J."/>
        </authorList>
    </citation>
    <scope>NUCLEOTIDE SEQUENCE [LARGE SCALE GENOMIC DNA]</scope>
    <source>
        <strain evidence="1">IN4F17</strain>
        <tissue evidence="1">Whole Body</tissue>
    </source>
</reference>